<dbReference type="PROSITE" id="PS50076">
    <property type="entry name" value="DNAJ_2"/>
    <property type="match status" value="1"/>
</dbReference>
<dbReference type="Gene3D" id="1.10.287.110">
    <property type="entry name" value="DnaJ domain"/>
    <property type="match status" value="1"/>
</dbReference>
<dbReference type="PANTHER" id="PTHR43096:SF52">
    <property type="entry name" value="DNAJ HOMOLOG 1, MITOCHONDRIAL-RELATED"/>
    <property type="match status" value="1"/>
</dbReference>
<keyword evidence="4" id="KW-1185">Reference proteome</keyword>
<dbReference type="GO" id="GO:0051082">
    <property type="term" value="F:unfolded protein binding"/>
    <property type="evidence" value="ECO:0007669"/>
    <property type="project" value="TreeGrafter"/>
</dbReference>
<dbReference type="InterPro" id="IPR018253">
    <property type="entry name" value="DnaJ_domain_CS"/>
</dbReference>
<gene>
    <name evidence="3" type="ORF">BU23DRAFT_63148</name>
</gene>
<evidence type="ECO:0000259" key="2">
    <source>
        <dbReference type="PROSITE" id="PS50076"/>
    </source>
</evidence>
<dbReference type="InterPro" id="IPR036869">
    <property type="entry name" value="J_dom_sf"/>
</dbReference>
<proteinExistence type="predicted"/>
<sequence>MPTHYEALRVPAFANLDELKQSYHDIARTCHPDKTKHLPPFEREERERRFKDANNAWEVLKDDSMRAEYDQTLAPLIVRQKAPDPPPMNEHFETRGVVCTFGKYRPPPPPAPNNHPLICWQEVFGKWYCCPVTEDAQHTTINFANDRSWNLTIQLLRCFILNAKPIVPQLDHDTSTAIEIVLQGYRDPFFSRVFDNIGGPGQIFCSRKSVPNVLDQISWYNV</sequence>
<feature type="domain" description="J" evidence="2">
    <location>
        <begin position="3"/>
        <end position="73"/>
    </location>
</feature>
<dbReference type="GO" id="GO:0005737">
    <property type="term" value="C:cytoplasm"/>
    <property type="evidence" value="ECO:0007669"/>
    <property type="project" value="TreeGrafter"/>
</dbReference>
<dbReference type="SUPFAM" id="SSF46565">
    <property type="entry name" value="Chaperone J-domain"/>
    <property type="match status" value="1"/>
</dbReference>
<protein>
    <submittedName>
        <fullName evidence="3">DnaJ-domain-containing protein</fullName>
    </submittedName>
</protein>
<dbReference type="Proteomes" id="UP000800036">
    <property type="component" value="Unassembled WGS sequence"/>
</dbReference>
<name>A0A6A5UK66_9PLEO</name>
<evidence type="ECO:0000313" key="3">
    <source>
        <dbReference type="EMBL" id="KAF1964379.1"/>
    </source>
</evidence>
<dbReference type="AlphaFoldDB" id="A0A6A5UK66"/>
<dbReference type="PRINTS" id="PR00625">
    <property type="entry name" value="JDOMAIN"/>
</dbReference>
<evidence type="ECO:0000256" key="1">
    <source>
        <dbReference type="ARBA" id="ARBA00023186"/>
    </source>
</evidence>
<dbReference type="Pfam" id="PF00226">
    <property type="entry name" value="DnaJ"/>
    <property type="match status" value="1"/>
</dbReference>
<dbReference type="PROSITE" id="PS00636">
    <property type="entry name" value="DNAJ_1"/>
    <property type="match status" value="1"/>
</dbReference>
<dbReference type="PANTHER" id="PTHR43096">
    <property type="entry name" value="DNAJ HOMOLOG 1, MITOCHONDRIAL-RELATED"/>
    <property type="match status" value="1"/>
</dbReference>
<evidence type="ECO:0000313" key="4">
    <source>
        <dbReference type="Proteomes" id="UP000800036"/>
    </source>
</evidence>
<accession>A0A6A5UK66</accession>
<reference evidence="3" key="1">
    <citation type="journal article" date="2020" name="Stud. Mycol.">
        <title>101 Dothideomycetes genomes: a test case for predicting lifestyles and emergence of pathogens.</title>
        <authorList>
            <person name="Haridas S."/>
            <person name="Albert R."/>
            <person name="Binder M."/>
            <person name="Bloem J."/>
            <person name="Labutti K."/>
            <person name="Salamov A."/>
            <person name="Andreopoulos B."/>
            <person name="Baker S."/>
            <person name="Barry K."/>
            <person name="Bills G."/>
            <person name="Bluhm B."/>
            <person name="Cannon C."/>
            <person name="Castanera R."/>
            <person name="Culley D."/>
            <person name="Daum C."/>
            <person name="Ezra D."/>
            <person name="Gonzalez J."/>
            <person name="Henrissat B."/>
            <person name="Kuo A."/>
            <person name="Liang C."/>
            <person name="Lipzen A."/>
            <person name="Lutzoni F."/>
            <person name="Magnuson J."/>
            <person name="Mondo S."/>
            <person name="Nolan M."/>
            <person name="Ohm R."/>
            <person name="Pangilinan J."/>
            <person name="Park H.-J."/>
            <person name="Ramirez L."/>
            <person name="Alfaro M."/>
            <person name="Sun H."/>
            <person name="Tritt A."/>
            <person name="Yoshinaga Y."/>
            <person name="Zwiers L.-H."/>
            <person name="Turgeon B."/>
            <person name="Goodwin S."/>
            <person name="Spatafora J."/>
            <person name="Crous P."/>
            <person name="Grigoriev I."/>
        </authorList>
    </citation>
    <scope>NUCLEOTIDE SEQUENCE</scope>
    <source>
        <strain evidence="3">CBS 107.79</strain>
    </source>
</reference>
<keyword evidence="1" id="KW-0143">Chaperone</keyword>
<dbReference type="InterPro" id="IPR001623">
    <property type="entry name" value="DnaJ_domain"/>
</dbReference>
<organism evidence="3 4">
    <name type="scientific">Bimuria novae-zelandiae CBS 107.79</name>
    <dbReference type="NCBI Taxonomy" id="1447943"/>
    <lineage>
        <taxon>Eukaryota</taxon>
        <taxon>Fungi</taxon>
        <taxon>Dikarya</taxon>
        <taxon>Ascomycota</taxon>
        <taxon>Pezizomycotina</taxon>
        <taxon>Dothideomycetes</taxon>
        <taxon>Pleosporomycetidae</taxon>
        <taxon>Pleosporales</taxon>
        <taxon>Massarineae</taxon>
        <taxon>Didymosphaeriaceae</taxon>
        <taxon>Bimuria</taxon>
    </lineage>
</organism>
<dbReference type="CDD" id="cd06257">
    <property type="entry name" value="DnaJ"/>
    <property type="match status" value="1"/>
</dbReference>
<dbReference type="OrthoDB" id="10250354at2759"/>
<dbReference type="GO" id="GO:0042026">
    <property type="term" value="P:protein refolding"/>
    <property type="evidence" value="ECO:0007669"/>
    <property type="project" value="TreeGrafter"/>
</dbReference>
<dbReference type="SMART" id="SM00271">
    <property type="entry name" value="DnaJ"/>
    <property type="match status" value="1"/>
</dbReference>
<dbReference type="EMBL" id="ML976790">
    <property type="protein sequence ID" value="KAF1964379.1"/>
    <property type="molecule type" value="Genomic_DNA"/>
</dbReference>